<protein>
    <recommendedName>
        <fullName evidence="4">Cache domain-containing protein</fullName>
    </recommendedName>
</protein>
<proteinExistence type="predicted"/>
<dbReference type="HOGENOM" id="CLU_025191_0_0_12"/>
<gene>
    <name evidence="3" type="ORF">HMPREF9725_00950</name>
</gene>
<evidence type="ECO:0000256" key="1">
    <source>
        <dbReference type="SAM" id="MobiDB-lite"/>
    </source>
</evidence>
<evidence type="ECO:0000313" key="3">
    <source>
        <dbReference type="EMBL" id="EMB31828.1"/>
    </source>
</evidence>
<organism evidence="3">
    <name type="scientific">Treponema denticola H1-T</name>
    <dbReference type="NCBI Taxonomy" id="999431"/>
    <lineage>
        <taxon>Bacteria</taxon>
        <taxon>Pseudomonadati</taxon>
        <taxon>Spirochaetota</taxon>
        <taxon>Spirochaetia</taxon>
        <taxon>Spirochaetales</taxon>
        <taxon>Treponemataceae</taxon>
        <taxon>Treponema</taxon>
    </lineage>
</organism>
<dbReference type="RefSeq" id="WP_002688038.1">
    <property type="nucleotide sequence ID" value="NZ_CM001794.1"/>
</dbReference>
<feature type="region of interest" description="Disordered" evidence="1">
    <location>
        <begin position="429"/>
        <end position="461"/>
    </location>
</feature>
<dbReference type="AlphaFoldDB" id="M2CE14"/>
<dbReference type="EMBL" id="AGDW01000013">
    <property type="protein sequence ID" value="EMB31828.1"/>
    <property type="molecule type" value="Genomic_DNA"/>
</dbReference>
<keyword evidence="2" id="KW-1133">Transmembrane helix</keyword>
<keyword evidence="2" id="KW-0472">Membrane</keyword>
<keyword evidence="2" id="KW-0812">Transmembrane</keyword>
<evidence type="ECO:0000256" key="2">
    <source>
        <dbReference type="SAM" id="Phobius"/>
    </source>
</evidence>
<dbReference type="PATRIC" id="fig|999431.4.peg.975"/>
<feature type="compositionally biased region" description="Basic and acidic residues" evidence="1">
    <location>
        <begin position="429"/>
        <end position="451"/>
    </location>
</feature>
<accession>M2CE14</accession>
<comment type="caution">
    <text evidence="3">The sequence shown here is derived from an EMBL/GenBank/DDBJ whole genome shotgun (WGS) entry which is preliminary data.</text>
</comment>
<feature type="compositionally biased region" description="Acidic residues" evidence="1">
    <location>
        <begin position="452"/>
        <end position="461"/>
    </location>
</feature>
<feature type="transmembrane region" description="Helical" evidence="2">
    <location>
        <begin position="295"/>
        <end position="315"/>
    </location>
</feature>
<reference evidence="3" key="1">
    <citation type="submission" date="2012-01" db="EMBL/GenBank/DDBJ databases">
        <title>The Genome Sequence of Treponema denticola H1-T.</title>
        <authorList>
            <consortium name="The Broad Institute Genome Sequencing Platform"/>
            <person name="Earl A."/>
            <person name="Ward D."/>
            <person name="Feldgarden M."/>
            <person name="Gevers D."/>
            <person name="Blanton J.M."/>
            <person name="Fenno C.J."/>
            <person name="Baranova O.V."/>
            <person name="Mathney J."/>
            <person name="Dewhirst F.E."/>
            <person name="Izard J."/>
            <person name="Young S.K."/>
            <person name="Zeng Q."/>
            <person name="Gargeya S."/>
            <person name="Fitzgerald M."/>
            <person name="Haas B."/>
            <person name="Abouelleil A."/>
            <person name="Alvarado L."/>
            <person name="Arachchi H.M."/>
            <person name="Berlin A."/>
            <person name="Chapman S.B."/>
            <person name="Gearin G."/>
            <person name="Goldberg J."/>
            <person name="Griggs A."/>
            <person name="Gujja S."/>
            <person name="Hansen M."/>
            <person name="Heiman D."/>
            <person name="Howarth C."/>
            <person name="Larimer J."/>
            <person name="Lui A."/>
            <person name="MacDonald P.J.P."/>
            <person name="McCowen C."/>
            <person name="Montmayeur A."/>
            <person name="Murphy C."/>
            <person name="Neiman D."/>
            <person name="Pearson M."/>
            <person name="Priest M."/>
            <person name="Roberts A."/>
            <person name="Saif S."/>
            <person name="Shea T."/>
            <person name="Sisk P."/>
            <person name="Stolte C."/>
            <person name="Sykes S."/>
            <person name="Wortman J."/>
            <person name="Nusbaum C."/>
            <person name="Birren B."/>
        </authorList>
    </citation>
    <scope>NUCLEOTIDE SEQUENCE [LARGE SCALE GENOMIC DNA]</scope>
    <source>
        <strain evidence="3">H1-T</strain>
    </source>
</reference>
<name>M2CE14_TREDN</name>
<sequence>MRTSLKVFISLVISLAVFSGLLYLTASDYESFTETKIYKPSILRHINENLKEIEKTFIAWNEENTELFKNFLREEALMSAVKQDQDQSDIEARNNIISKIISTVPGFAGLRIIDSQYQKIHFSTFPEDILSKTNSMLSYKRYNDAGNLIPYQHIASADKSEVKITASTAFDVILYCLPFYDTYDVYRGTAVFYISGNSFLYHLVSENILSISDGLALLADESHTIIGLLTGNHNVVSPELKEAVLNDWERLPQNVRIIGLEGEDRWVLITKKSDFGYVGRITEKDVFMFPMTVKYFLVFTVFVTIFLMSFLLLNIKRNRLFIAQNKIQALHWSILKNYLKTSQNENWAELQKELEYHRHEVNAEIKKGLGKKILETKGKEIDDLLQNSWQEIFDIINKTSRNKSLTQDLKNIKAEELINLLMEAVKAQKDVSDKPKPAAEVKEVDEVVKEPDEVEEAETVEELDEIEEADAVEELGEIEEAGPVEELGEIEEADAVEELGEIEEAEAVEDLDEVDEAEPVEELGELEDAETVEELDEIEDAEAVEELSEVEEAEPVEELGEIEEAETVEELSKVEEAEPVEELSEVEDAGPVEELDEVEDAEALEELSEVEDAEAVEELSEIEDMDDPMLRLNDLGYTISGLDFSELDVPISELEKAEAKKVEYITEDYSPIRSMWGKYDESPILGTLDVVGESEPVPLLDINEEQTIVNEDGVFIIRKTEPIKPENKDFKALVDSVLR</sequence>
<dbReference type="Proteomes" id="UP000011708">
    <property type="component" value="Chromosome"/>
</dbReference>
<evidence type="ECO:0008006" key="4">
    <source>
        <dbReference type="Google" id="ProtNLM"/>
    </source>
</evidence>
<feature type="compositionally biased region" description="Acidic residues" evidence="1">
    <location>
        <begin position="577"/>
        <end position="587"/>
    </location>
</feature>
<feature type="region of interest" description="Disordered" evidence="1">
    <location>
        <begin position="566"/>
        <end position="587"/>
    </location>
</feature>